<sequence length="66" mass="6505">STTSGISGSVSVTGTMSIATHPSTVTTIDHTTTLLGSTTSGMSGSRSVTGITAKFAQPTSRYPGLG</sequence>
<dbReference type="EMBL" id="BFAA01025938">
    <property type="protein sequence ID" value="GCB82238.1"/>
    <property type="molecule type" value="Genomic_DNA"/>
</dbReference>
<feature type="non-terminal residue" evidence="1">
    <location>
        <position position="1"/>
    </location>
</feature>
<reference evidence="1 2" key="1">
    <citation type="journal article" date="2018" name="Nat. Ecol. Evol.">
        <title>Shark genomes provide insights into elasmobranch evolution and the origin of vertebrates.</title>
        <authorList>
            <person name="Hara Y"/>
            <person name="Yamaguchi K"/>
            <person name="Onimaru K"/>
            <person name="Kadota M"/>
            <person name="Koyanagi M"/>
            <person name="Keeley SD"/>
            <person name="Tatsumi K"/>
            <person name="Tanaka K"/>
            <person name="Motone F"/>
            <person name="Kageyama Y"/>
            <person name="Nozu R"/>
            <person name="Adachi N"/>
            <person name="Nishimura O"/>
            <person name="Nakagawa R"/>
            <person name="Tanegashima C"/>
            <person name="Kiyatake I"/>
            <person name="Matsumoto R"/>
            <person name="Murakumo K"/>
            <person name="Nishida K"/>
            <person name="Terakita A"/>
            <person name="Kuratani S"/>
            <person name="Sato K"/>
            <person name="Hyodo S Kuraku.S."/>
        </authorList>
    </citation>
    <scope>NUCLEOTIDE SEQUENCE [LARGE SCALE GENOMIC DNA]</scope>
</reference>
<evidence type="ECO:0000313" key="1">
    <source>
        <dbReference type="EMBL" id="GCB82238.1"/>
    </source>
</evidence>
<name>A0A401QA34_SCYTO</name>
<evidence type="ECO:0000313" key="2">
    <source>
        <dbReference type="Proteomes" id="UP000288216"/>
    </source>
</evidence>
<comment type="caution">
    <text evidence="1">The sequence shown here is derived from an EMBL/GenBank/DDBJ whole genome shotgun (WGS) entry which is preliminary data.</text>
</comment>
<organism evidence="1 2">
    <name type="scientific">Scyliorhinus torazame</name>
    <name type="common">Cloudy catshark</name>
    <name type="synonym">Catulus torazame</name>
    <dbReference type="NCBI Taxonomy" id="75743"/>
    <lineage>
        <taxon>Eukaryota</taxon>
        <taxon>Metazoa</taxon>
        <taxon>Chordata</taxon>
        <taxon>Craniata</taxon>
        <taxon>Vertebrata</taxon>
        <taxon>Chondrichthyes</taxon>
        <taxon>Elasmobranchii</taxon>
        <taxon>Galeomorphii</taxon>
        <taxon>Galeoidea</taxon>
        <taxon>Carcharhiniformes</taxon>
        <taxon>Scyliorhinidae</taxon>
        <taxon>Scyliorhinus</taxon>
    </lineage>
</organism>
<proteinExistence type="predicted"/>
<dbReference type="Proteomes" id="UP000288216">
    <property type="component" value="Unassembled WGS sequence"/>
</dbReference>
<gene>
    <name evidence="1" type="ORF">scyTo_0023068</name>
</gene>
<keyword evidence="2" id="KW-1185">Reference proteome</keyword>
<accession>A0A401QA34</accession>
<protein>
    <submittedName>
        <fullName evidence="1">Uncharacterized protein</fullName>
    </submittedName>
</protein>
<dbReference type="AlphaFoldDB" id="A0A401QA34"/>